<dbReference type="HOGENOM" id="CLU_1483546_0_0_1"/>
<dbReference type="KEGG" id="hro:HELRODRAFT_159690"/>
<reference evidence="1 3" key="2">
    <citation type="journal article" date="2013" name="Nature">
        <title>Insights into bilaterian evolution from three spiralian genomes.</title>
        <authorList>
            <person name="Simakov O."/>
            <person name="Marletaz F."/>
            <person name="Cho S.J."/>
            <person name="Edsinger-Gonzales E."/>
            <person name="Havlak P."/>
            <person name="Hellsten U."/>
            <person name="Kuo D.H."/>
            <person name="Larsson T."/>
            <person name="Lv J."/>
            <person name="Arendt D."/>
            <person name="Savage R."/>
            <person name="Osoegawa K."/>
            <person name="de Jong P."/>
            <person name="Grimwood J."/>
            <person name="Chapman J.A."/>
            <person name="Shapiro H."/>
            <person name="Aerts A."/>
            <person name="Otillar R.P."/>
            <person name="Terry A.Y."/>
            <person name="Boore J.L."/>
            <person name="Grigoriev I.V."/>
            <person name="Lindberg D.R."/>
            <person name="Seaver E.C."/>
            <person name="Weisblat D.A."/>
            <person name="Putnam N.H."/>
            <person name="Rokhsar D.S."/>
        </authorList>
    </citation>
    <scope>NUCLEOTIDE SEQUENCE</scope>
</reference>
<reference evidence="3" key="1">
    <citation type="submission" date="2012-12" db="EMBL/GenBank/DDBJ databases">
        <authorList>
            <person name="Hellsten U."/>
            <person name="Grimwood J."/>
            <person name="Chapman J.A."/>
            <person name="Shapiro H."/>
            <person name="Aerts A."/>
            <person name="Otillar R.P."/>
            <person name="Terry A.Y."/>
            <person name="Boore J.L."/>
            <person name="Simakov O."/>
            <person name="Marletaz F."/>
            <person name="Cho S.-J."/>
            <person name="Edsinger-Gonzales E."/>
            <person name="Havlak P."/>
            <person name="Kuo D.-H."/>
            <person name="Larsson T."/>
            <person name="Lv J."/>
            <person name="Arendt D."/>
            <person name="Savage R."/>
            <person name="Osoegawa K."/>
            <person name="de Jong P."/>
            <person name="Lindberg D.R."/>
            <person name="Seaver E.C."/>
            <person name="Weisblat D.A."/>
            <person name="Putnam N.H."/>
            <person name="Grigoriev I.V."/>
            <person name="Rokhsar D.S."/>
        </authorList>
    </citation>
    <scope>NUCLEOTIDE SEQUENCE</scope>
</reference>
<dbReference type="Gene3D" id="2.60.120.260">
    <property type="entry name" value="Galactose-binding domain-like"/>
    <property type="match status" value="1"/>
</dbReference>
<dbReference type="Pfam" id="PF22633">
    <property type="entry name" value="F5_F8_type_C_2"/>
    <property type="match status" value="1"/>
</dbReference>
<dbReference type="EnsemblMetazoa" id="HelroT159690">
    <property type="protein sequence ID" value="HelroP159690"/>
    <property type="gene ID" value="HelroG159690"/>
</dbReference>
<dbReference type="SUPFAM" id="SSF49785">
    <property type="entry name" value="Galactose-binding domain-like"/>
    <property type="match status" value="1"/>
</dbReference>
<sequence length="182" mass="20338">MAIWILEHGVRCLFRRISNKRHNTCDQCFRMRPVWCGNNVALGKPATSSSVWGGYAYLAASNMVDGDANPNDYLGHCFVCDDGAGGPNWAVVDLLSTHHVDRVDLYSKDCCAERLDYFIIGLTSVNYFQSWSSIIRGAYPICAQYKYKAVNRSKHTLNANVMPISLPTVTLLPSNLPMELDI</sequence>
<evidence type="ECO:0000313" key="1">
    <source>
        <dbReference type="EMBL" id="ESO13086.1"/>
    </source>
</evidence>
<dbReference type="AlphaFoldDB" id="T1EPB2"/>
<dbReference type="InterPro" id="IPR051941">
    <property type="entry name" value="BG_Antigen-Binding_Lectin"/>
</dbReference>
<dbReference type="InterPro" id="IPR008979">
    <property type="entry name" value="Galactose-bd-like_sf"/>
</dbReference>
<dbReference type="OrthoDB" id="6102375at2759"/>
<reference evidence="2" key="3">
    <citation type="submission" date="2015-06" db="UniProtKB">
        <authorList>
            <consortium name="EnsemblMetazoa"/>
        </authorList>
    </citation>
    <scope>IDENTIFICATION</scope>
</reference>
<dbReference type="Proteomes" id="UP000015101">
    <property type="component" value="Unassembled WGS sequence"/>
</dbReference>
<organism evidence="2 3">
    <name type="scientific">Helobdella robusta</name>
    <name type="common">Californian leech</name>
    <dbReference type="NCBI Taxonomy" id="6412"/>
    <lineage>
        <taxon>Eukaryota</taxon>
        <taxon>Metazoa</taxon>
        <taxon>Spiralia</taxon>
        <taxon>Lophotrochozoa</taxon>
        <taxon>Annelida</taxon>
        <taxon>Clitellata</taxon>
        <taxon>Hirudinea</taxon>
        <taxon>Rhynchobdellida</taxon>
        <taxon>Glossiphoniidae</taxon>
        <taxon>Helobdella</taxon>
    </lineage>
</organism>
<dbReference type="RefSeq" id="XP_009009806.1">
    <property type="nucleotide sequence ID" value="XM_009011558.1"/>
</dbReference>
<dbReference type="PANTHER" id="PTHR45713">
    <property type="entry name" value="FTP DOMAIN-CONTAINING PROTEIN"/>
    <property type="match status" value="1"/>
</dbReference>
<keyword evidence="3" id="KW-1185">Reference proteome</keyword>
<protein>
    <recommendedName>
        <fullName evidence="4">F5/8 type C domain-containing protein</fullName>
    </recommendedName>
</protein>
<proteinExistence type="predicted"/>
<evidence type="ECO:0000313" key="3">
    <source>
        <dbReference type="Proteomes" id="UP000015101"/>
    </source>
</evidence>
<dbReference type="EMBL" id="AMQM01000304">
    <property type="status" value="NOT_ANNOTATED_CDS"/>
    <property type="molecule type" value="Genomic_DNA"/>
</dbReference>
<dbReference type="InParanoid" id="T1EPB2"/>
<dbReference type="EMBL" id="KB095811">
    <property type="protein sequence ID" value="ESO13086.1"/>
    <property type="molecule type" value="Genomic_DNA"/>
</dbReference>
<dbReference type="GeneID" id="20198412"/>
<accession>T1EPB2</accession>
<evidence type="ECO:0000313" key="2">
    <source>
        <dbReference type="EnsemblMetazoa" id="HelroP159690"/>
    </source>
</evidence>
<dbReference type="PANTHER" id="PTHR45713:SF6">
    <property type="entry name" value="F5_8 TYPE C DOMAIN-CONTAINING PROTEIN"/>
    <property type="match status" value="1"/>
</dbReference>
<evidence type="ECO:0008006" key="4">
    <source>
        <dbReference type="Google" id="ProtNLM"/>
    </source>
</evidence>
<name>T1EPB2_HELRO</name>
<gene>
    <name evidence="2" type="primary">20198412</name>
    <name evidence="1" type="ORF">HELRODRAFT_159690</name>
</gene>
<dbReference type="CTD" id="20198412"/>